<evidence type="ECO:0000313" key="2">
    <source>
        <dbReference type="Proteomes" id="UP000095038"/>
    </source>
</evidence>
<accession>A0A1D2VK29</accession>
<reference evidence="2" key="1">
    <citation type="submission" date="2016-05" db="EMBL/GenBank/DDBJ databases">
        <title>Comparative genomics of biotechnologically important yeasts.</title>
        <authorList>
            <consortium name="DOE Joint Genome Institute"/>
            <person name="Riley R."/>
            <person name="Haridas S."/>
            <person name="Wolfe K.H."/>
            <person name="Lopes M.R."/>
            <person name="Hittinger C.T."/>
            <person name="Goker M."/>
            <person name="Salamov A."/>
            <person name="Wisecaver J."/>
            <person name="Long T.M."/>
            <person name="Aerts A.L."/>
            <person name="Barry K."/>
            <person name="Choi C."/>
            <person name="Clum A."/>
            <person name="Coughlan A.Y."/>
            <person name="Deshpande S."/>
            <person name="Douglass A.P."/>
            <person name="Hanson S.J."/>
            <person name="Klenk H.-P."/>
            <person name="Labutti K."/>
            <person name="Lapidus A."/>
            <person name="Lindquist E."/>
            <person name="Lipzen A."/>
            <person name="Meier-Kolthoff J.P."/>
            <person name="Ohm R.A."/>
            <person name="Otillar R.P."/>
            <person name="Pangilinan J."/>
            <person name="Peng Y."/>
            <person name="Rokas A."/>
            <person name="Rosa C.A."/>
            <person name="Scheuner C."/>
            <person name="Sibirny A.A."/>
            <person name="Slot J.C."/>
            <person name="Stielow J.B."/>
            <person name="Sun H."/>
            <person name="Kurtzman C.P."/>
            <person name="Blackwell M."/>
            <person name="Grigoriev I.V."/>
            <person name="Jeffries T.W."/>
        </authorList>
    </citation>
    <scope>NUCLEOTIDE SEQUENCE [LARGE SCALE GENOMIC DNA]</scope>
    <source>
        <strain evidence="2">DSM 1968</strain>
    </source>
</reference>
<dbReference type="EMBL" id="KV454478">
    <property type="protein sequence ID" value="ODV61877.1"/>
    <property type="molecule type" value="Genomic_DNA"/>
</dbReference>
<organism evidence="1 2">
    <name type="scientific">Ascoidea rubescens DSM 1968</name>
    <dbReference type="NCBI Taxonomy" id="1344418"/>
    <lineage>
        <taxon>Eukaryota</taxon>
        <taxon>Fungi</taxon>
        <taxon>Dikarya</taxon>
        <taxon>Ascomycota</taxon>
        <taxon>Saccharomycotina</taxon>
        <taxon>Saccharomycetes</taxon>
        <taxon>Ascoideaceae</taxon>
        <taxon>Ascoidea</taxon>
    </lineage>
</organism>
<name>A0A1D2VK29_9ASCO</name>
<dbReference type="GeneID" id="30962780"/>
<dbReference type="Proteomes" id="UP000095038">
    <property type="component" value="Unassembled WGS sequence"/>
</dbReference>
<dbReference type="InParanoid" id="A0A1D2VK29"/>
<protein>
    <submittedName>
        <fullName evidence="1">Uncharacterized protein</fullName>
    </submittedName>
</protein>
<gene>
    <name evidence="1" type="ORF">ASCRUDRAFT_138764</name>
</gene>
<proteinExistence type="predicted"/>
<evidence type="ECO:0000313" key="1">
    <source>
        <dbReference type="EMBL" id="ODV61877.1"/>
    </source>
</evidence>
<dbReference type="RefSeq" id="XP_020048184.1">
    <property type="nucleotide sequence ID" value="XM_020189144.1"/>
</dbReference>
<sequence>MKEDNFIAEIDLFLNHRIPCHLEETVGLKNSFPEIFCNRLISYIKAIGYIRTTKHLNNNRCCEFDDEIDTFFWSSSSYISWPKELDEALLEVIDKNYTTIVYHPKLIERVLLWKAINYVKDLNDGEGVEGGELEHISGDDCKRENENYIWLDGCGYKKFMIKLKRKLREISDIKMKIDIGVDINIKINDIEPKCFKNPKTYVYSIPRISKHSDTKMITEQIPKSFPNYAVVIELIKLSRLREEEFNERYINGKIKDKIRLRSVIEDVLKLNVIEMNPKELIESTLTIIERWETSDSFNLLKDYFEFD</sequence>
<dbReference type="AlphaFoldDB" id="A0A1D2VK29"/>
<keyword evidence="2" id="KW-1185">Reference proteome</keyword>